<dbReference type="NCBIfam" id="TIGR01847">
    <property type="entry name" value="bacteriocin_sig"/>
    <property type="match status" value="1"/>
</dbReference>
<evidence type="ECO:0008006" key="3">
    <source>
        <dbReference type="Google" id="ProtNLM"/>
    </source>
</evidence>
<proteinExistence type="predicted"/>
<dbReference type="AlphaFoldDB" id="A0A084ABM6"/>
<sequence length="52" mass="5587">MKGQKIFEVFETLTDAELMGISGGGGLINYSQNYLSSVLIGSGDIIGDIYDR</sequence>
<organism evidence="1 2">
    <name type="scientific">Lactococcus cremoris subsp. cremoris GE214</name>
    <dbReference type="NCBI Taxonomy" id="1415168"/>
    <lineage>
        <taxon>Bacteria</taxon>
        <taxon>Bacillati</taxon>
        <taxon>Bacillota</taxon>
        <taxon>Bacilli</taxon>
        <taxon>Lactobacillales</taxon>
        <taxon>Streptococcaceae</taxon>
        <taxon>Lactococcus</taxon>
        <taxon>Lactococcus cremoris subsp. cremoris</taxon>
    </lineage>
</organism>
<accession>A0A084ABM6</accession>
<dbReference type="RefSeq" id="WP_080715409.1">
    <property type="nucleotide sequence ID" value="NZ_AZSI01000024.1"/>
</dbReference>
<gene>
    <name evidence="1" type="ORF">U725_01097</name>
</gene>
<reference evidence="1 2" key="1">
    <citation type="submission" date="2014-06" db="EMBL/GenBank/DDBJ databases">
        <title>Draft genome sequence of the putrescine producing strain Lactococcus lactis subsp cremoris GE214.</title>
        <authorList>
            <person name="Ladero V."/>
            <person name="Linares D.M."/>
            <person name="del Rio B."/>
            <person name="Mayo B."/>
            <person name="Martin M.C."/>
            <person name="Fernandez M."/>
            <person name="Alvarez M.A."/>
        </authorList>
    </citation>
    <scope>NUCLEOTIDE SEQUENCE [LARGE SCALE GENOMIC DNA]</scope>
    <source>
        <strain evidence="1 2">GE214</strain>
    </source>
</reference>
<dbReference type="Proteomes" id="UP000028401">
    <property type="component" value="Unassembled WGS sequence"/>
</dbReference>
<name>A0A084ABM6_LACLC</name>
<evidence type="ECO:0000313" key="2">
    <source>
        <dbReference type="Proteomes" id="UP000028401"/>
    </source>
</evidence>
<dbReference type="EMBL" id="AZSI01000024">
    <property type="protein sequence ID" value="KEY62705.1"/>
    <property type="molecule type" value="Genomic_DNA"/>
</dbReference>
<evidence type="ECO:0000313" key="1">
    <source>
        <dbReference type="EMBL" id="KEY62705.1"/>
    </source>
</evidence>
<protein>
    <recommendedName>
        <fullName evidence="3">Bacteriocin</fullName>
    </recommendedName>
</protein>
<comment type="caution">
    <text evidence="1">The sequence shown here is derived from an EMBL/GenBank/DDBJ whole genome shotgun (WGS) entry which is preliminary data.</text>
</comment>
<dbReference type="PATRIC" id="fig|1415168.3.peg.1164"/>
<dbReference type="InterPro" id="IPR010133">
    <property type="entry name" value="Bacteriocin_signal_seq"/>
</dbReference>